<dbReference type="InterPro" id="IPR002925">
    <property type="entry name" value="Dienelactn_hydro"/>
</dbReference>
<proteinExistence type="predicted"/>
<sequence>MTTLKKIAAAVCAAACIASVSAAPDDISKLNPYGLVYQGAVKTNTAGEVNIHPVTYSLHGIKIAANVYTPANYDAKQSYPAVVVAHPNGGTKEQVAGLFAQRLAELGYITIAADAAYQGASGGEPRHTDKPQFRTEDIHGMASYLLSYPGVDASRLGALGICGGGGYTLNAAKSDKRFAAVATISMFNTGLVRRMGYMNSAADTVQERLKAASDAHAAEMLKGEAALSGTVDFDAISPEEAAKIPNDLYREGLEYYGRTHRHPNATFSYTTSSLMDLMTWDATDQIELINVPLLMIAGSKADSLYMTQDAFAKASGTSDKELYGIPGATHIKTYYVPEYVDQEVAKLSEFFGRTLK</sequence>
<evidence type="ECO:0000313" key="3">
    <source>
        <dbReference type="EMBL" id="EPD99911.1"/>
    </source>
</evidence>
<dbReference type="PATRIC" id="fig|1203554.3.peg.705"/>
<dbReference type="Pfam" id="PF01738">
    <property type="entry name" value="DLH"/>
    <property type="match status" value="1"/>
</dbReference>
<dbReference type="Gene3D" id="3.40.50.1820">
    <property type="entry name" value="alpha/beta hydrolase"/>
    <property type="match status" value="1"/>
</dbReference>
<dbReference type="HOGENOM" id="CLU_048587_0_0_4"/>
<dbReference type="STRING" id="1203554.HMPREF1476_00715"/>
<feature type="chain" id="PRO_5004517845" description="Dienelactone hydrolase domain-containing protein" evidence="1">
    <location>
        <begin position="23"/>
        <end position="356"/>
    </location>
</feature>
<feature type="domain" description="Dienelactone hydrolase" evidence="2">
    <location>
        <begin position="65"/>
        <end position="182"/>
    </location>
</feature>
<dbReference type="InterPro" id="IPR051411">
    <property type="entry name" value="Polyketide_trans_af380"/>
</dbReference>
<dbReference type="GO" id="GO:0016787">
    <property type="term" value="F:hydrolase activity"/>
    <property type="evidence" value="ECO:0007669"/>
    <property type="project" value="InterPro"/>
</dbReference>
<feature type="signal peptide" evidence="1">
    <location>
        <begin position="1"/>
        <end position="22"/>
    </location>
</feature>
<comment type="caution">
    <text evidence="3">The sequence shown here is derived from an EMBL/GenBank/DDBJ whole genome shotgun (WGS) entry which is preliminary data.</text>
</comment>
<dbReference type="Gene3D" id="1.10.10.800">
    <property type="match status" value="1"/>
</dbReference>
<keyword evidence="4" id="KW-1185">Reference proteome</keyword>
<evidence type="ECO:0000313" key="4">
    <source>
        <dbReference type="Proteomes" id="UP000014400"/>
    </source>
</evidence>
<dbReference type="SUPFAM" id="SSF53474">
    <property type="entry name" value="alpha/beta-Hydrolases"/>
    <property type="match status" value="1"/>
</dbReference>
<keyword evidence="1" id="KW-0732">Signal</keyword>
<evidence type="ECO:0000259" key="2">
    <source>
        <dbReference type="Pfam" id="PF01738"/>
    </source>
</evidence>
<dbReference type="Proteomes" id="UP000014400">
    <property type="component" value="Unassembled WGS sequence"/>
</dbReference>
<dbReference type="PANTHER" id="PTHR47751:SF1">
    <property type="entry name" value="SUPERFAMILY HYDROLASE, PUTATIVE (AFU_ORTHOLOGUE AFUA_2G16580)-RELATED"/>
    <property type="match status" value="1"/>
</dbReference>
<dbReference type="InterPro" id="IPR029058">
    <property type="entry name" value="AB_hydrolase_fold"/>
</dbReference>
<dbReference type="AlphaFoldDB" id="S3BHM1"/>
<reference evidence="3 4" key="1">
    <citation type="submission" date="2013-04" db="EMBL/GenBank/DDBJ databases">
        <title>The Genome Sequence of Sutterella wadsworthensis HGA0223.</title>
        <authorList>
            <consortium name="The Broad Institute Genomics Platform"/>
            <person name="Earl A."/>
            <person name="Ward D."/>
            <person name="Feldgarden M."/>
            <person name="Gevers D."/>
            <person name="Schmidt T.M."/>
            <person name="Dover J."/>
            <person name="Dai D."/>
            <person name="Walker B."/>
            <person name="Young S."/>
            <person name="Zeng Q."/>
            <person name="Gargeya S."/>
            <person name="Fitzgerald M."/>
            <person name="Haas B."/>
            <person name="Abouelleil A."/>
            <person name="Allen A.W."/>
            <person name="Alvarado L."/>
            <person name="Arachchi H.M."/>
            <person name="Berlin A.M."/>
            <person name="Chapman S.B."/>
            <person name="Gainer-Dewar J."/>
            <person name="Goldberg J."/>
            <person name="Griggs A."/>
            <person name="Gujja S."/>
            <person name="Hansen M."/>
            <person name="Howarth C."/>
            <person name="Imamovic A."/>
            <person name="Ireland A."/>
            <person name="Larimer J."/>
            <person name="McCowan C."/>
            <person name="Murphy C."/>
            <person name="Pearson M."/>
            <person name="Poon T.W."/>
            <person name="Priest M."/>
            <person name="Roberts A."/>
            <person name="Saif S."/>
            <person name="Shea T."/>
            <person name="Sisk P."/>
            <person name="Sykes S."/>
            <person name="Wortman J."/>
            <person name="Nusbaum C."/>
            <person name="Birren B."/>
        </authorList>
    </citation>
    <scope>NUCLEOTIDE SEQUENCE [LARGE SCALE GENOMIC DNA]</scope>
    <source>
        <strain evidence="3 4">HGA0223</strain>
    </source>
</reference>
<dbReference type="eggNOG" id="COG1073">
    <property type="taxonomic scope" value="Bacteria"/>
</dbReference>
<gene>
    <name evidence="3" type="ORF">HMPREF1476_00715</name>
</gene>
<organism evidence="3 4">
    <name type="scientific">Sutterella wadsworthensis HGA0223</name>
    <dbReference type="NCBI Taxonomy" id="1203554"/>
    <lineage>
        <taxon>Bacteria</taxon>
        <taxon>Pseudomonadati</taxon>
        <taxon>Pseudomonadota</taxon>
        <taxon>Betaproteobacteria</taxon>
        <taxon>Burkholderiales</taxon>
        <taxon>Sutterellaceae</taxon>
        <taxon>Sutterella</taxon>
    </lineage>
</organism>
<accession>S3BHM1</accession>
<evidence type="ECO:0000256" key="1">
    <source>
        <dbReference type="SAM" id="SignalP"/>
    </source>
</evidence>
<protein>
    <recommendedName>
        <fullName evidence="2">Dienelactone hydrolase domain-containing protein</fullName>
    </recommendedName>
</protein>
<dbReference type="PANTHER" id="PTHR47751">
    <property type="entry name" value="SUPERFAMILY HYDROLASE, PUTATIVE (AFU_ORTHOLOGUE AFUA_2G16580)-RELATED"/>
    <property type="match status" value="1"/>
</dbReference>
<name>S3BHM1_9BURK</name>
<dbReference type="RefSeq" id="WP_016474060.1">
    <property type="nucleotide sequence ID" value="NZ_KE150480.1"/>
</dbReference>
<dbReference type="EMBL" id="ATCF01000012">
    <property type="protein sequence ID" value="EPD99911.1"/>
    <property type="molecule type" value="Genomic_DNA"/>
</dbReference>